<dbReference type="EMBL" id="JBIAMX010000016">
    <property type="protein sequence ID" value="MFF0545822.1"/>
    <property type="molecule type" value="Genomic_DNA"/>
</dbReference>
<sequence length="144" mass="15737">MSAEGSGRETRSTFAARLDALFARPREPGWAPQTNRAVAAALTARGYAVSAPYLSQLRSGQRANPSPRIVAALAGFFGVEPGYFYGPDAERPAPQDLALVSWLRCEPMRELLSHAYHVPPESLELLLRFTEILRTSEGLTDPPL</sequence>
<accession>A0ABW6PU50</accession>
<evidence type="ECO:0000259" key="1">
    <source>
        <dbReference type="PROSITE" id="PS50943"/>
    </source>
</evidence>
<dbReference type="InterPro" id="IPR001387">
    <property type="entry name" value="Cro/C1-type_HTH"/>
</dbReference>
<comment type="caution">
    <text evidence="2">The sequence shown here is derived from an EMBL/GenBank/DDBJ whole genome shotgun (WGS) entry which is preliminary data.</text>
</comment>
<dbReference type="Gene3D" id="1.10.260.40">
    <property type="entry name" value="lambda repressor-like DNA-binding domains"/>
    <property type="match status" value="1"/>
</dbReference>
<dbReference type="RefSeq" id="WP_043660279.1">
    <property type="nucleotide sequence ID" value="NZ_JBIAMX010000016.1"/>
</dbReference>
<protein>
    <submittedName>
        <fullName evidence="2">Helix-turn-helix domain-containing protein</fullName>
    </submittedName>
</protein>
<gene>
    <name evidence="2" type="ORF">ACFYTF_23575</name>
</gene>
<dbReference type="PROSITE" id="PS50943">
    <property type="entry name" value="HTH_CROC1"/>
    <property type="match status" value="1"/>
</dbReference>
<feature type="domain" description="HTH cro/C1-type" evidence="1">
    <location>
        <begin position="49"/>
        <end position="84"/>
    </location>
</feature>
<dbReference type="CDD" id="cd00093">
    <property type="entry name" value="HTH_XRE"/>
    <property type="match status" value="1"/>
</dbReference>
<proteinExistence type="predicted"/>
<evidence type="ECO:0000313" key="2">
    <source>
        <dbReference type="EMBL" id="MFF0545822.1"/>
    </source>
</evidence>
<dbReference type="InterPro" id="IPR010982">
    <property type="entry name" value="Lambda_DNA-bd_dom_sf"/>
</dbReference>
<evidence type="ECO:0000313" key="3">
    <source>
        <dbReference type="Proteomes" id="UP001601444"/>
    </source>
</evidence>
<keyword evidence="3" id="KW-1185">Reference proteome</keyword>
<dbReference type="Proteomes" id="UP001601444">
    <property type="component" value="Unassembled WGS sequence"/>
</dbReference>
<reference evidence="2 3" key="1">
    <citation type="submission" date="2024-10" db="EMBL/GenBank/DDBJ databases">
        <title>The Natural Products Discovery Center: Release of the First 8490 Sequenced Strains for Exploring Actinobacteria Biosynthetic Diversity.</title>
        <authorList>
            <person name="Kalkreuter E."/>
            <person name="Kautsar S.A."/>
            <person name="Yang D."/>
            <person name="Bader C.D."/>
            <person name="Teijaro C.N."/>
            <person name="Fluegel L."/>
            <person name="Davis C.M."/>
            <person name="Simpson J.R."/>
            <person name="Lauterbach L."/>
            <person name="Steele A.D."/>
            <person name="Gui C."/>
            <person name="Meng S."/>
            <person name="Li G."/>
            <person name="Viehrig K."/>
            <person name="Ye F."/>
            <person name="Su P."/>
            <person name="Kiefer A.F."/>
            <person name="Nichols A."/>
            <person name="Cepeda A.J."/>
            <person name="Yan W."/>
            <person name="Fan B."/>
            <person name="Jiang Y."/>
            <person name="Adhikari A."/>
            <person name="Zheng C.-J."/>
            <person name="Schuster L."/>
            <person name="Cowan T.M."/>
            <person name="Smanski M.J."/>
            <person name="Chevrette M.G."/>
            <person name="De Carvalho L.P.S."/>
            <person name="Shen B."/>
        </authorList>
    </citation>
    <scope>NUCLEOTIDE SEQUENCE [LARGE SCALE GENOMIC DNA]</scope>
    <source>
        <strain evidence="2 3">NPDC004045</strain>
    </source>
</reference>
<dbReference type="SUPFAM" id="SSF47413">
    <property type="entry name" value="lambda repressor-like DNA-binding domains"/>
    <property type="match status" value="1"/>
</dbReference>
<organism evidence="2 3">
    <name type="scientific">Nocardia thailandica</name>
    <dbReference type="NCBI Taxonomy" id="257275"/>
    <lineage>
        <taxon>Bacteria</taxon>
        <taxon>Bacillati</taxon>
        <taxon>Actinomycetota</taxon>
        <taxon>Actinomycetes</taxon>
        <taxon>Mycobacteriales</taxon>
        <taxon>Nocardiaceae</taxon>
        <taxon>Nocardia</taxon>
    </lineage>
</organism>
<name>A0ABW6PU50_9NOCA</name>